<dbReference type="InterPro" id="IPR002347">
    <property type="entry name" value="SDR_fam"/>
</dbReference>
<dbReference type="InterPro" id="IPR036291">
    <property type="entry name" value="NAD(P)-bd_dom_sf"/>
</dbReference>
<proteinExistence type="inferred from homology"/>
<dbReference type="eggNOG" id="COG1028">
    <property type="taxonomic scope" value="Bacteria"/>
</dbReference>
<dbReference type="SUPFAM" id="SSF51735">
    <property type="entry name" value="NAD(P)-binding Rossmann-fold domains"/>
    <property type="match status" value="1"/>
</dbReference>
<dbReference type="EMBL" id="CCEJ010000004">
    <property type="protein sequence ID" value="CDR34014.1"/>
    <property type="molecule type" value="Genomic_DNA"/>
</dbReference>
<dbReference type="OrthoDB" id="9803333at2"/>
<dbReference type="PANTHER" id="PTHR24321:SF15">
    <property type="entry name" value="OXIDOREDUCTASE UCPA"/>
    <property type="match status" value="1"/>
</dbReference>
<dbReference type="GO" id="GO:0016491">
    <property type="term" value="F:oxidoreductase activity"/>
    <property type="evidence" value="ECO:0007669"/>
    <property type="project" value="UniProtKB-KW"/>
</dbReference>
<dbReference type="Gene3D" id="3.40.50.720">
    <property type="entry name" value="NAD(P)-binding Rossmann-like Domain"/>
    <property type="match status" value="1"/>
</dbReference>
<name>A0A090DZA8_9BACT</name>
<reference evidence="3" key="2">
    <citation type="submission" date="2014-09" db="EMBL/GenBank/DDBJ databases">
        <title>Criblamydia sequanensis harbors a mega-plasmid encoding arsenite resistance.</title>
        <authorList>
            <person name="Bertelli C."/>
            <person name="Goesmann A."/>
            <person name="Greub G."/>
        </authorList>
    </citation>
    <scope>NUCLEOTIDE SEQUENCE [LARGE SCALE GENOMIC DNA]</scope>
    <source>
        <strain evidence="3">CRIB-18</strain>
    </source>
</reference>
<keyword evidence="4" id="KW-1185">Reference proteome</keyword>
<sequence length="271" mass="29282">MFQERLKDQVALITGATQGIGAEIATAFSREGATVVITDVNDSKGVSFAKEIGKNCLYLHLDVKEESEWQQVMATVVEKFGKLNILVNNAGITGFQEGFGPQDPENASLDSWRKVHAVNMDGIFLGCKYGIQVIKNTEKGSIINISSRSGLIGIPEAAAYASSKAAVRNHTKTVALYCCQQGYNIRCNSVHPAVILTPMWEPMLGSGPEREVRMAEIAKDIPMQKVGMPIDVANAVLFLASDESKYITGIELSIDGGMLAGICNTPKRNDV</sequence>
<dbReference type="FunFam" id="3.40.50.720:FF:000084">
    <property type="entry name" value="Short-chain dehydrogenase reductase"/>
    <property type="match status" value="1"/>
</dbReference>
<dbReference type="PRINTS" id="PR00080">
    <property type="entry name" value="SDRFAMILY"/>
</dbReference>
<evidence type="ECO:0000256" key="2">
    <source>
        <dbReference type="ARBA" id="ARBA00023002"/>
    </source>
</evidence>
<comment type="similarity">
    <text evidence="1">Belongs to the short-chain dehydrogenases/reductases (SDR) family.</text>
</comment>
<comment type="caution">
    <text evidence="3">The sequence shown here is derived from an EMBL/GenBank/DDBJ whole genome shotgun (WGS) entry which is preliminary data.</text>
</comment>
<gene>
    <name evidence="3" type="ORF">CSEC_1191</name>
</gene>
<dbReference type="RefSeq" id="WP_041017514.1">
    <property type="nucleotide sequence ID" value="NZ_CCEJ010000004.1"/>
</dbReference>
<dbReference type="PANTHER" id="PTHR24321">
    <property type="entry name" value="DEHYDROGENASES, SHORT CHAIN"/>
    <property type="match status" value="1"/>
</dbReference>
<evidence type="ECO:0000313" key="4">
    <source>
        <dbReference type="Proteomes" id="UP000031552"/>
    </source>
</evidence>
<evidence type="ECO:0000256" key="1">
    <source>
        <dbReference type="ARBA" id="ARBA00006484"/>
    </source>
</evidence>
<dbReference type="NCBIfam" id="NF005559">
    <property type="entry name" value="PRK07231.1"/>
    <property type="match status" value="1"/>
</dbReference>
<dbReference type="Pfam" id="PF13561">
    <property type="entry name" value="adh_short_C2"/>
    <property type="match status" value="1"/>
</dbReference>
<reference evidence="3" key="1">
    <citation type="submission" date="2013-12" db="EMBL/GenBank/DDBJ databases">
        <authorList>
            <person name="Linke B."/>
        </authorList>
    </citation>
    <scope>NUCLEOTIDE SEQUENCE [LARGE SCALE GENOMIC DNA]</scope>
    <source>
        <strain evidence="3">CRIB-18</strain>
    </source>
</reference>
<protein>
    <submittedName>
        <fullName evidence="3">Short-chain dehydrogenase/reductase</fullName>
    </submittedName>
</protein>
<dbReference type="Proteomes" id="UP000031552">
    <property type="component" value="Unassembled WGS sequence"/>
</dbReference>
<dbReference type="STRING" id="1437425.CSEC_1191"/>
<organism evidence="3 4">
    <name type="scientific">Candidatus Criblamydia sequanensis CRIB-18</name>
    <dbReference type="NCBI Taxonomy" id="1437425"/>
    <lineage>
        <taxon>Bacteria</taxon>
        <taxon>Pseudomonadati</taxon>
        <taxon>Chlamydiota</taxon>
        <taxon>Chlamydiia</taxon>
        <taxon>Parachlamydiales</taxon>
        <taxon>Candidatus Criblamydiaceae</taxon>
        <taxon>Candidatus Criblamydia</taxon>
    </lineage>
</organism>
<dbReference type="PRINTS" id="PR00081">
    <property type="entry name" value="GDHRDH"/>
</dbReference>
<keyword evidence="2" id="KW-0560">Oxidoreductase</keyword>
<dbReference type="AlphaFoldDB" id="A0A090DZA8"/>
<evidence type="ECO:0000313" key="3">
    <source>
        <dbReference type="EMBL" id="CDR34014.1"/>
    </source>
</evidence>
<accession>A0A090DZA8</accession>